<dbReference type="EMBL" id="CM047746">
    <property type="protein sequence ID" value="KAJ0021073.1"/>
    <property type="molecule type" value="Genomic_DNA"/>
</dbReference>
<name>A0ACC0XQX6_9ROSI</name>
<organism evidence="1 2">
    <name type="scientific">Pistacia integerrima</name>
    <dbReference type="NCBI Taxonomy" id="434235"/>
    <lineage>
        <taxon>Eukaryota</taxon>
        <taxon>Viridiplantae</taxon>
        <taxon>Streptophyta</taxon>
        <taxon>Embryophyta</taxon>
        <taxon>Tracheophyta</taxon>
        <taxon>Spermatophyta</taxon>
        <taxon>Magnoliopsida</taxon>
        <taxon>eudicotyledons</taxon>
        <taxon>Gunneridae</taxon>
        <taxon>Pentapetalae</taxon>
        <taxon>rosids</taxon>
        <taxon>malvids</taxon>
        <taxon>Sapindales</taxon>
        <taxon>Anacardiaceae</taxon>
        <taxon>Pistacia</taxon>
    </lineage>
</organism>
<reference evidence="2" key="1">
    <citation type="journal article" date="2023" name="G3 (Bethesda)">
        <title>Genome assembly and association tests identify interacting loci associated with vigor, precocity, and sex in interspecific pistachio rootstocks.</title>
        <authorList>
            <person name="Palmer W."/>
            <person name="Jacygrad E."/>
            <person name="Sagayaradj S."/>
            <person name="Cavanaugh K."/>
            <person name="Han R."/>
            <person name="Bertier L."/>
            <person name="Beede B."/>
            <person name="Kafkas S."/>
            <person name="Golino D."/>
            <person name="Preece J."/>
            <person name="Michelmore R."/>
        </authorList>
    </citation>
    <scope>NUCLEOTIDE SEQUENCE [LARGE SCALE GENOMIC DNA]</scope>
</reference>
<proteinExistence type="predicted"/>
<accession>A0ACC0XQX6</accession>
<evidence type="ECO:0000313" key="2">
    <source>
        <dbReference type="Proteomes" id="UP001163603"/>
    </source>
</evidence>
<protein>
    <submittedName>
        <fullName evidence="1">Uncharacterized protein</fullName>
    </submittedName>
</protein>
<gene>
    <name evidence="1" type="ORF">Pint_31221</name>
</gene>
<keyword evidence="2" id="KW-1185">Reference proteome</keyword>
<evidence type="ECO:0000313" key="1">
    <source>
        <dbReference type="EMBL" id="KAJ0021073.1"/>
    </source>
</evidence>
<sequence length="269" mass="30615">MVEELDRLGLMYFSGKLGRQVWPIGPVLLAPGSQARTRRDFGISPEEGKNWLDKKPCCSVLYVSFGSQNTISASNMMQLAMALEGCGKNFIWVDRPPLGFDIISEFRANEWLLEGIEERIKDSGRGLLVHKWAPQVEILSHNALSAFLSHCGWNSVLESLSQGVPMIRWPMAAEQFYNVKFLEEKIGVCVEVARGMGCEVFHEEIVEKIATVMNETEKGKEMRKKAWEVKEIINNATKDEENFKRSSMKAIDRFLDVALKTRRRSKNEI</sequence>
<comment type="caution">
    <text evidence="1">The sequence shown here is derived from an EMBL/GenBank/DDBJ whole genome shotgun (WGS) entry which is preliminary data.</text>
</comment>
<dbReference type="Proteomes" id="UP001163603">
    <property type="component" value="Chromosome 11"/>
</dbReference>